<dbReference type="RefSeq" id="WP_376851486.1">
    <property type="nucleotide sequence ID" value="NZ_JBHSMF010000009.1"/>
</dbReference>
<accession>A0ABW0NGW7</accession>
<protein>
    <submittedName>
        <fullName evidence="2">Nuclear transport factor 2 family protein</fullName>
    </submittedName>
</protein>
<comment type="caution">
    <text evidence="2">The sequence shown here is derived from an EMBL/GenBank/DDBJ whole genome shotgun (WGS) entry which is preliminary data.</text>
</comment>
<dbReference type="Proteomes" id="UP001596037">
    <property type="component" value="Unassembled WGS sequence"/>
</dbReference>
<dbReference type="Gene3D" id="3.10.450.50">
    <property type="match status" value="1"/>
</dbReference>
<name>A0ABW0NGW7_9BURK</name>
<dbReference type="InterPro" id="IPR032710">
    <property type="entry name" value="NTF2-like_dom_sf"/>
</dbReference>
<sequence length="146" mass="16897">MNNQELLALRYQLEVLAIDFWHDVDANGGRNAASYYVEDALFATSIREYRGRTAIHEFYNRRERRGARVSLHLVQNFRIEPQGADRVRCEYVMSLFAADGEPPLPSRPAIMIAIAEELAVRQPDGRWLYQSRRLKPLFRDDTPTTG</sequence>
<reference evidence="3" key="1">
    <citation type="journal article" date="2019" name="Int. J. Syst. Evol. Microbiol.">
        <title>The Global Catalogue of Microorganisms (GCM) 10K type strain sequencing project: providing services to taxonomists for standard genome sequencing and annotation.</title>
        <authorList>
            <consortium name="The Broad Institute Genomics Platform"/>
            <consortium name="The Broad Institute Genome Sequencing Center for Infectious Disease"/>
            <person name="Wu L."/>
            <person name="Ma J."/>
        </authorList>
    </citation>
    <scope>NUCLEOTIDE SEQUENCE [LARGE SCALE GENOMIC DNA]</scope>
    <source>
        <strain evidence="3">CCUG 57401</strain>
    </source>
</reference>
<gene>
    <name evidence="2" type="ORF">ACFPOE_17130</name>
</gene>
<dbReference type="EMBL" id="JBHSMF010000009">
    <property type="protein sequence ID" value="MFC5499272.1"/>
    <property type="molecule type" value="Genomic_DNA"/>
</dbReference>
<organism evidence="2 3">
    <name type="scientific">Caenimonas terrae</name>
    <dbReference type="NCBI Taxonomy" id="696074"/>
    <lineage>
        <taxon>Bacteria</taxon>
        <taxon>Pseudomonadati</taxon>
        <taxon>Pseudomonadota</taxon>
        <taxon>Betaproteobacteria</taxon>
        <taxon>Burkholderiales</taxon>
        <taxon>Comamonadaceae</taxon>
        <taxon>Caenimonas</taxon>
    </lineage>
</organism>
<feature type="domain" description="SnoaL-like" evidence="1">
    <location>
        <begin position="23"/>
        <end position="133"/>
    </location>
</feature>
<evidence type="ECO:0000313" key="3">
    <source>
        <dbReference type="Proteomes" id="UP001596037"/>
    </source>
</evidence>
<dbReference type="Pfam" id="PF13577">
    <property type="entry name" value="SnoaL_4"/>
    <property type="match status" value="1"/>
</dbReference>
<dbReference type="SUPFAM" id="SSF54427">
    <property type="entry name" value="NTF2-like"/>
    <property type="match status" value="1"/>
</dbReference>
<keyword evidence="3" id="KW-1185">Reference proteome</keyword>
<evidence type="ECO:0000313" key="2">
    <source>
        <dbReference type="EMBL" id="MFC5499272.1"/>
    </source>
</evidence>
<dbReference type="InterPro" id="IPR037401">
    <property type="entry name" value="SnoaL-like"/>
</dbReference>
<evidence type="ECO:0000259" key="1">
    <source>
        <dbReference type="Pfam" id="PF13577"/>
    </source>
</evidence>
<proteinExistence type="predicted"/>